<organism evidence="1 2">
    <name type="scientific">Klebsiella pneumoniae</name>
    <dbReference type="NCBI Taxonomy" id="573"/>
    <lineage>
        <taxon>Bacteria</taxon>
        <taxon>Pseudomonadati</taxon>
        <taxon>Pseudomonadota</taxon>
        <taxon>Gammaproteobacteria</taxon>
        <taxon>Enterobacterales</taxon>
        <taxon>Enterobacteriaceae</taxon>
        <taxon>Klebsiella/Raoultella group</taxon>
        <taxon>Klebsiella</taxon>
        <taxon>Klebsiella pneumoniae complex</taxon>
    </lineage>
</organism>
<dbReference type="Gene3D" id="2.60.120.260">
    <property type="entry name" value="Galactose-binding domain-like"/>
    <property type="match status" value="1"/>
</dbReference>
<protein>
    <recommendedName>
        <fullName evidence="3">Gp21</fullName>
    </recommendedName>
</protein>
<dbReference type="SUPFAM" id="SSF49785">
    <property type="entry name" value="Galactose-binding domain-like"/>
    <property type="match status" value="1"/>
</dbReference>
<proteinExistence type="predicted"/>
<dbReference type="Proteomes" id="UP000272440">
    <property type="component" value="Unassembled WGS sequence"/>
</dbReference>
<gene>
    <name evidence="1" type="ORF">EAO28_00500</name>
</gene>
<accession>A0A3P2EL27</accession>
<reference evidence="1 2" key="1">
    <citation type="journal article" date="2019" name="Antimicrob. Agents Chemother.">
        <title>Applying Rapid Whole Genome Sequencing to Predict Phenotypic Antimicrobial Susceptibility Testing Results Among Carbapenem-Resistant Klebsiella pneumoniae Clinical Isolates.</title>
        <authorList>
            <person name="Tamma P.D."/>
            <person name="Fan Y."/>
            <person name="Bergman Y."/>
            <person name="Pertea G."/>
            <person name="Kazmi A."/>
            <person name="Lewis S."/>
            <person name="Carroll K.C."/>
            <person name="Schatz M.C."/>
            <person name="Timp W."/>
            <person name="Simner P.J."/>
        </authorList>
    </citation>
    <scope>NUCLEOTIDE SEQUENCE [LARGE SCALE GENOMIC DNA]</scope>
    <source>
        <strain evidence="1 2">KLPN_33</strain>
    </source>
</reference>
<evidence type="ECO:0000313" key="2">
    <source>
        <dbReference type="Proteomes" id="UP000272440"/>
    </source>
</evidence>
<evidence type="ECO:0008006" key="3">
    <source>
        <dbReference type="Google" id="ProtNLM"/>
    </source>
</evidence>
<dbReference type="AlphaFoldDB" id="A0A3P2EL27"/>
<comment type="caution">
    <text evidence="1">The sequence shown here is derived from an EMBL/GenBank/DDBJ whole genome shotgun (WGS) entry which is preliminary data.</text>
</comment>
<evidence type="ECO:0000313" key="1">
    <source>
        <dbReference type="EMBL" id="RRE44403.1"/>
    </source>
</evidence>
<sequence length="285" mass="30257">MITTLTQLITAIITFSAVSVRDNAVFYMECWVKLDAKSTAMAENAQISIGLSLQYQDNSGSGRQLPKRQRISSTQWTKVSGYLKSTKSGIKQAMVRISIPNVSSVKAGNSFLIDDPVITEVTDAYNAQSTADANANAISTLDSTVSQQGDQITSQGNSITKLTNDLATTNNNVSNKADANALTALTNRVTQTEKDINSTSSSVTNLNNKVDAISVGGTNLIKNSGDMAGWSNVVSDTYRGNAVIGATVKPAPVTGICGKSRLSRRSMQVSTFTASMRKAALLARL</sequence>
<dbReference type="EMBL" id="RCZY01000001">
    <property type="protein sequence ID" value="RRE44403.1"/>
    <property type="molecule type" value="Genomic_DNA"/>
</dbReference>
<dbReference type="InterPro" id="IPR008979">
    <property type="entry name" value="Galactose-bd-like_sf"/>
</dbReference>
<name>A0A3P2EL27_KLEPN</name>